<feature type="signal peptide" evidence="9">
    <location>
        <begin position="1"/>
        <end position="27"/>
    </location>
</feature>
<feature type="chain" id="PRO_5046986523" evidence="9">
    <location>
        <begin position="28"/>
        <end position="893"/>
    </location>
</feature>
<reference evidence="11 12" key="1">
    <citation type="submission" date="2024-06" db="EMBL/GenBank/DDBJ databases">
        <authorList>
            <person name="Li F."/>
        </authorList>
    </citation>
    <scope>NUCLEOTIDE SEQUENCE [LARGE SCALE GENOMIC DNA]</scope>
    <source>
        <strain evidence="11 12">GXAS 311</strain>
    </source>
</reference>
<protein>
    <submittedName>
        <fullName evidence="11">M14 metallopeptidase family protein</fullName>
    </submittedName>
</protein>
<feature type="domain" description="Peptidase M14" evidence="10">
    <location>
        <begin position="57"/>
        <end position="376"/>
    </location>
</feature>
<evidence type="ECO:0000313" key="12">
    <source>
        <dbReference type="Proteomes" id="UP001548189"/>
    </source>
</evidence>
<comment type="cofactor">
    <cofactor evidence="1">
        <name>Zn(2+)</name>
        <dbReference type="ChEBI" id="CHEBI:29105"/>
    </cofactor>
</comment>
<accession>A0ABV2BQF7</accession>
<evidence type="ECO:0000256" key="1">
    <source>
        <dbReference type="ARBA" id="ARBA00001947"/>
    </source>
</evidence>
<dbReference type="Gene3D" id="3.40.630.10">
    <property type="entry name" value="Zn peptidases"/>
    <property type="match status" value="1"/>
</dbReference>
<dbReference type="SUPFAM" id="SSF53187">
    <property type="entry name" value="Zn-dependent exopeptidases"/>
    <property type="match status" value="1"/>
</dbReference>
<feature type="region of interest" description="Disordered" evidence="8">
    <location>
        <begin position="551"/>
        <end position="573"/>
    </location>
</feature>
<keyword evidence="4" id="KW-0378">Hydrolase</keyword>
<keyword evidence="9" id="KW-0732">Signal</keyword>
<dbReference type="Pfam" id="PF00246">
    <property type="entry name" value="Peptidase_M14"/>
    <property type="match status" value="1"/>
</dbReference>
<dbReference type="PROSITE" id="PS52035">
    <property type="entry name" value="PEPTIDASE_M14"/>
    <property type="match status" value="1"/>
</dbReference>
<sequence length="893" mass="101372">MKKLIRFNWRSYGLLLLSILQIQQLQAVELIDYLPDSPTYNQQIPTPAKILNFEVGEWHVRPEQIYQYMQQLAANSDRVKLEVIGYTHEKRPLILVYISAPENIARLAQIRQQHLQQQTDNTPLITWMGYSVHGNEASGSNASLLLAYHLASANDKQTLAQLREQVIIIDPMLNPDGLARFAHWVNSTQSYTKNLDSRDIEHHEAWPSGRTNHYWFDLNRDWLLLQHPESQARVAQFHRWRPQILTDFHEMGTDSTYFFQPGEHARHNPLIADSNYVMTQKIANYHAKALDKIGALYYSRERFDDFYFGKGSTYPDAHGSVGILFEQASARGHYQQSEYGPLSFAKAIRHHLATSFSTIEAAQENRQALKQMRKHFITETKALAKDDKNRAVVIASQDKYRMHELLNILQQHQIQYYPLAKKVSVNKQAYLPDNSYIIPLQQPQYRLITSLFESRKSFKDTIFYDVSSWNFGLAFDVDYAFVSRSDFSQSLLANASSTNRQDLEGPIEISDEVIALGFDWRDFSSVQMIQLLQQKGLRLLSSMQEVSYHQPKLASQQNTRGQDKSRQNKGQAASLAPGSVILTLNDQSISREEVINWVVDELAKRTYQPKLITSGLALHGVDLGSPDMPVLKPVKPLLIIGDGVSGYDAGEAWHFIDQRLGLPLTRVTSAQLKGVTLSNYTHLLLVHGRYQFNDTTKQKIIDWIQQGGHLIAHSGGARWATEQGLTSSQVKPFEAQEETEVKRGIPYAERQHYEAKHYVGGAIAQVEIDTTHPIGFGLDNSQIAIFKRRTQAFELPNEAFSAIARFTDKPHVAGYMSAKVSEHIKGQTAIMVQKLGAGNVILFSDNPLFRGIWLGSSRLFANALFFAQHIDAPAKSEPKTKQAPNKVDESMAD</sequence>
<evidence type="ECO:0000256" key="8">
    <source>
        <dbReference type="SAM" id="MobiDB-lite"/>
    </source>
</evidence>
<gene>
    <name evidence="11" type="ORF">ABVT43_02350</name>
</gene>
<comment type="similarity">
    <text evidence="2 7">Belongs to the peptidase M14 family.</text>
</comment>
<dbReference type="Proteomes" id="UP001548189">
    <property type="component" value="Unassembled WGS sequence"/>
</dbReference>
<evidence type="ECO:0000259" key="10">
    <source>
        <dbReference type="PROSITE" id="PS52035"/>
    </source>
</evidence>
<dbReference type="EMBL" id="JBEVCJ010000002">
    <property type="protein sequence ID" value="MET1253958.1"/>
    <property type="molecule type" value="Genomic_DNA"/>
</dbReference>
<keyword evidence="5" id="KW-0862">Zinc</keyword>
<dbReference type="InterPro" id="IPR000834">
    <property type="entry name" value="Peptidase_M14"/>
</dbReference>
<dbReference type="InterPro" id="IPR029062">
    <property type="entry name" value="Class_I_gatase-like"/>
</dbReference>
<organism evidence="11 12">
    <name type="scientific">Aliikangiella maris</name>
    <dbReference type="NCBI Taxonomy" id="3162458"/>
    <lineage>
        <taxon>Bacteria</taxon>
        <taxon>Pseudomonadati</taxon>
        <taxon>Pseudomonadota</taxon>
        <taxon>Gammaproteobacteria</taxon>
        <taxon>Oceanospirillales</taxon>
        <taxon>Pleioneaceae</taxon>
        <taxon>Aliikangiella</taxon>
    </lineage>
</organism>
<evidence type="ECO:0000256" key="3">
    <source>
        <dbReference type="ARBA" id="ARBA00022670"/>
    </source>
</evidence>
<dbReference type="RefSeq" id="WP_353873508.1">
    <property type="nucleotide sequence ID" value="NZ_JBEVCJ010000002.1"/>
</dbReference>
<evidence type="ECO:0000256" key="4">
    <source>
        <dbReference type="ARBA" id="ARBA00022801"/>
    </source>
</evidence>
<keyword evidence="6" id="KW-0482">Metalloprotease</keyword>
<dbReference type="CDD" id="cd06238">
    <property type="entry name" value="M14-like"/>
    <property type="match status" value="1"/>
</dbReference>
<evidence type="ECO:0000256" key="7">
    <source>
        <dbReference type="PROSITE-ProRule" id="PRU01379"/>
    </source>
</evidence>
<evidence type="ECO:0000256" key="6">
    <source>
        <dbReference type="ARBA" id="ARBA00023049"/>
    </source>
</evidence>
<comment type="caution">
    <text evidence="7">Lacks conserved residue(s) required for the propagation of feature annotation.</text>
</comment>
<keyword evidence="3" id="KW-0645">Protease</keyword>
<keyword evidence="12" id="KW-1185">Reference proteome</keyword>
<dbReference type="PANTHER" id="PTHR11705">
    <property type="entry name" value="PROTEASE FAMILY M14 CARBOXYPEPTIDASE A,B"/>
    <property type="match status" value="1"/>
</dbReference>
<comment type="caution">
    <text evidence="11">The sequence shown here is derived from an EMBL/GenBank/DDBJ whole genome shotgun (WGS) entry which is preliminary data.</text>
</comment>
<dbReference type="SMART" id="SM00631">
    <property type="entry name" value="Zn_pept"/>
    <property type="match status" value="1"/>
</dbReference>
<dbReference type="SUPFAM" id="SSF52317">
    <property type="entry name" value="Class I glutamine amidotransferase-like"/>
    <property type="match status" value="1"/>
</dbReference>
<feature type="compositionally biased region" description="Polar residues" evidence="8">
    <location>
        <begin position="551"/>
        <end position="560"/>
    </location>
</feature>
<evidence type="ECO:0000256" key="5">
    <source>
        <dbReference type="ARBA" id="ARBA00022833"/>
    </source>
</evidence>
<evidence type="ECO:0000313" key="11">
    <source>
        <dbReference type="EMBL" id="MET1253958.1"/>
    </source>
</evidence>
<dbReference type="Gene3D" id="3.40.50.880">
    <property type="match status" value="1"/>
</dbReference>
<evidence type="ECO:0000256" key="2">
    <source>
        <dbReference type="ARBA" id="ARBA00005988"/>
    </source>
</evidence>
<name>A0ABV2BQF7_9GAMM</name>
<evidence type="ECO:0000256" key="9">
    <source>
        <dbReference type="SAM" id="SignalP"/>
    </source>
</evidence>
<proteinExistence type="inferred from homology"/>
<dbReference type="PANTHER" id="PTHR11705:SF143">
    <property type="entry name" value="SLL0236 PROTEIN"/>
    <property type="match status" value="1"/>
</dbReference>